<proteinExistence type="predicted"/>
<dbReference type="Proteomes" id="UP001061991">
    <property type="component" value="Chromosome"/>
</dbReference>
<evidence type="ECO:0000313" key="1">
    <source>
        <dbReference type="EMBL" id="UXN61320.1"/>
    </source>
</evidence>
<reference evidence="1" key="1">
    <citation type="submission" date="2022-09" db="EMBL/GenBank/DDBJ databases">
        <title>Interaction between co-microsymbionts with complementary sets of symbiotic genes in legume-rhizobium systems.</title>
        <authorList>
            <person name="Safronova V."/>
            <person name="Sazanova A."/>
            <person name="Afonin A."/>
            <person name="Chirak E."/>
        </authorList>
    </citation>
    <scope>NUCLEOTIDE SEQUENCE</scope>
    <source>
        <strain evidence="1">A18/3m</strain>
    </source>
</reference>
<evidence type="ECO:0000313" key="2">
    <source>
        <dbReference type="Proteomes" id="UP001061991"/>
    </source>
</evidence>
<protein>
    <submittedName>
        <fullName evidence="1">Uncharacterized protein</fullName>
    </submittedName>
</protein>
<name>A0ACD4D639_9HYPH</name>
<accession>A0ACD4D639</accession>
<sequence>MPPPNTASPTLMTAGDLTATGATTSATLAQDGYHAREFVDHARSRTREGAQFVQDRRPETGDIMKNAPGVTHASLSAEPSRYCAMTC</sequence>
<organism evidence="1 2">
    <name type="scientific">Phyllobacterium zundukense</name>
    <dbReference type="NCBI Taxonomy" id="1867719"/>
    <lineage>
        <taxon>Bacteria</taxon>
        <taxon>Pseudomonadati</taxon>
        <taxon>Pseudomonadota</taxon>
        <taxon>Alphaproteobacteria</taxon>
        <taxon>Hyphomicrobiales</taxon>
        <taxon>Phyllobacteriaceae</taxon>
        <taxon>Phyllobacterium</taxon>
    </lineage>
</organism>
<keyword evidence="2" id="KW-1185">Reference proteome</keyword>
<dbReference type="EMBL" id="CP104973">
    <property type="protein sequence ID" value="UXN61320.1"/>
    <property type="molecule type" value="Genomic_DNA"/>
</dbReference>
<gene>
    <name evidence="1" type="ORF">N8E88_14670</name>
</gene>